<dbReference type="InterPro" id="IPR043138">
    <property type="entry name" value="GGT_lsub"/>
</dbReference>
<dbReference type="PANTHER" id="PTHR43881">
    <property type="entry name" value="GAMMA-GLUTAMYLTRANSPEPTIDASE (AFU_ORTHOLOGUE AFUA_4G13580)"/>
    <property type="match status" value="1"/>
</dbReference>
<name>A0A1B2EEV3_9HYPH</name>
<dbReference type="Gene3D" id="3.60.20.40">
    <property type="match status" value="1"/>
</dbReference>
<reference evidence="1" key="1">
    <citation type="submission" date="2016-07" db="EMBL/GenBank/DDBJ databases">
        <title>Microvirga ossetica sp. nov. a new species of rhizobia isolated from root nodules of the legume species Vicia alpestris Steven originated from North Ossetia region in the Caucasus.</title>
        <authorList>
            <person name="Safronova V.I."/>
            <person name="Kuznetsova I.G."/>
            <person name="Sazanova A.L."/>
            <person name="Belimov A."/>
            <person name="Andronov E."/>
            <person name="Osledkin Y.S."/>
            <person name="Onishchuk O.P."/>
            <person name="Kurchak O.N."/>
            <person name="Shaposhnikov A.I."/>
            <person name="Willems A."/>
            <person name="Tikhonovich I.A."/>
        </authorList>
    </citation>
    <scope>NUCLEOTIDE SEQUENCE [LARGE SCALE GENOMIC DNA]</scope>
    <source>
        <strain evidence="1">V5/3M</strain>
    </source>
</reference>
<dbReference type="InterPro" id="IPR052896">
    <property type="entry name" value="GGT-like_enzyme"/>
</dbReference>
<dbReference type="Gene3D" id="1.10.246.130">
    <property type="match status" value="1"/>
</dbReference>
<dbReference type="GO" id="GO:0016740">
    <property type="term" value="F:transferase activity"/>
    <property type="evidence" value="ECO:0007669"/>
    <property type="project" value="UniProtKB-KW"/>
</dbReference>
<dbReference type="Pfam" id="PF01019">
    <property type="entry name" value="G_glu_transpept"/>
    <property type="match status" value="1"/>
</dbReference>
<gene>
    <name evidence="1" type="ORF">BB934_09160</name>
</gene>
<dbReference type="OrthoDB" id="9781342at2"/>
<dbReference type="SUPFAM" id="SSF56235">
    <property type="entry name" value="N-terminal nucleophile aminohydrolases (Ntn hydrolases)"/>
    <property type="match status" value="1"/>
</dbReference>
<organism evidence="1">
    <name type="scientific">Microvirga ossetica</name>
    <dbReference type="NCBI Taxonomy" id="1882682"/>
    <lineage>
        <taxon>Bacteria</taxon>
        <taxon>Pseudomonadati</taxon>
        <taxon>Pseudomonadota</taxon>
        <taxon>Alphaproteobacteria</taxon>
        <taxon>Hyphomicrobiales</taxon>
        <taxon>Methylobacteriaceae</taxon>
        <taxon>Microvirga</taxon>
    </lineage>
</organism>
<dbReference type="AlphaFoldDB" id="A0A1B2EEV3"/>
<keyword evidence="1" id="KW-0808">Transferase</keyword>
<dbReference type="PANTHER" id="PTHR43881:SF5">
    <property type="entry name" value="GAMMA-GLUTAMYLTRANSPEPTIDASE"/>
    <property type="match status" value="1"/>
</dbReference>
<dbReference type="KEGG" id="moc:BB934_09160"/>
<protein>
    <submittedName>
        <fullName evidence="1">Gamma-glutamyltransferase</fullName>
    </submittedName>
</protein>
<dbReference type="PRINTS" id="PR01210">
    <property type="entry name" value="GGTRANSPTASE"/>
</dbReference>
<dbReference type="InterPro" id="IPR029055">
    <property type="entry name" value="Ntn_hydrolases_N"/>
</dbReference>
<dbReference type="EMBL" id="CP016616">
    <property type="protein sequence ID" value="ANY78382.1"/>
    <property type="molecule type" value="Genomic_DNA"/>
</dbReference>
<accession>A0A1B2EEV3</accession>
<sequence>MPETPVFSTAAVAAPHRLAAETGQTILAAGGNAVEAMVAMAATIAVVYPHMNGLGGDGFWLVREPRGRIHALDASGPAGSLGTIRRYRDKHYDAIPPRGPDAALTVAGAVSGWGLALELARALGGQMPLDLLLGDAIRFAREGHAVAAAEGRNPLLEEAALFAAPGFAEAFLVEGKLPEAGTQRKSLKLADTLDRLAHAGLADFYRGDVGREIAADLERIESPVTRKDLERYRARVVQPLSVRLGHSTVYNLPPPSQGLASLLILGMFERLNVKHGETPEHHHGLIEAVKRAFAIRDRVVTDPRELTHNPADFLTPAALEREASMIESRRAAPYPPRSAEGDTVWMGCIDRDGLAVSYIQSVYWAFGSGCVLPATGVHWHNRGLGFSLDPKSLRALEPGRKPFNTLNPGLAVFNDGRVLSYGTMGGDGQPQTLGQIFTRYADFGMSLADAVDAPRWRFDKAWGASSATLKVEDRFDPGLLRALSGFGHPIQELGKPYADALGHAGMLVKHPRNGRVEAVHDPRSDGGSLGL</sequence>
<evidence type="ECO:0000313" key="1">
    <source>
        <dbReference type="EMBL" id="ANY78382.1"/>
    </source>
</evidence>
<dbReference type="InterPro" id="IPR043137">
    <property type="entry name" value="GGT_ssub_C"/>
</dbReference>
<dbReference type="RefSeq" id="WP_099509371.1">
    <property type="nucleotide sequence ID" value="NZ_CP016616.1"/>
</dbReference>
<proteinExistence type="predicted"/>